<name>A0ABU0JIX6_9HYPH</name>
<feature type="domain" description="Calcineurin-like phosphoesterase" evidence="1">
    <location>
        <begin position="1"/>
        <end position="198"/>
    </location>
</feature>
<dbReference type="Pfam" id="PF00149">
    <property type="entry name" value="Metallophos"/>
    <property type="match status" value="1"/>
</dbReference>
<reference evidence="2 3" key="1">
    <citation type="submission" date="2023-07" db="EMBL/GenBank/DDBJ databases">
        <title>Genomic Encyclopedia of Type Strains, Phase IV (KMG-IV): sequencing the most valuable type-strain genomes for metagenomic binning, comparative biology and taxonomic classification.</title>
        <authorList>
            <person name="Goeker M."/>
        </authorList>
    </citation>
    <scope>NUCLEOTIDE SEQUENCE [LARGE SCALE GENOMIC DNA]</scope>
    <source>
        <strain evidence="2 3">DSM 19619</strain>
    </source>
</reference>
<dbReference type="RefSeq" id="WP_307283480.1">
    <property type="nucleotide sequence ID" value="NZ_JAUSVX010000021.1"/>
</dbReference>
<evidence type="ECO:0000313" key="2">
    <source>
        <dbReference type="EMBL" id="MDQ0474222.1"/>
    </source>
</evidence>
<accession>A0ABU0JIX6</accession>
<dbReference type="Proteomes" id="UP001242480">
    <property type="component" value="Unassembled WGS sequence"/>
</dbReference>
<evidence type="ECO:0000259" key="1">
    <source>
        <dbReference type="Pfam" id="PF00149"/>
    </source>
</evidence>
<dbReference type="InterPro" id="IPR029052">
    <property type="entry name" value="Metallo-depent_PP-like"/>
</dbReference>
<gene>
    <name evidence="2" type="ORF">QO011_007262</name>
</gene>
<sequence length="251" mass="26855">MRVLHLSDPHLRHDDPASAARWLRLAAVVAELAPDLIVNTGDIVRDDPGDAADHAFAAQALRALGVEVLSVPGNHDVGDGPPSAPAPDRDLIARFRALHGPEHWLRPAGDWHLVGVNAMVLGTGMAEDAEEWAWLEAALAAAAPGPTALFLHKPPFLISPHEDTAISAAMPPAARVRLWDLARRHGVRLIGCGHRHEYRAVLHDGILTVWAPTTSALLDEATAPLEPRPFAGVVDYAFIGGTVVHRCIPLA</sequence>
<organism evidence="2 3">
    <name type="scientific">Labrys wisconsinensis</name>
    <dbReference type="NCBI Taxonomy" id="425677"/>
    <lineage>
        <taxon>Bacteria</taxon>
        <taxon>Pseudomonadati</taxon>
        <taxon>Pseudomonadota</taxon>
        <taxon>Alphaproteobacteria</taxon>
        <taxon>Hyphomicrobiales</taxon>
        <taxon>Xanthobacteraceae</taxon>
        <taxon>Labrys</taxon>
    </lineage>
</organism>
<dbReference type="SUPFAM" id="SSF56300">
    <property type="entry name" value="Metallo-dependent phosphatases"/>
    <property type="match status" value="1"/>
</dbReference>
<dbReference type="PANTHER" id="PTHR43143">
    <property type="entry name" value="METALLOPHOSPHOESTERASE, CALCINEURIN SUPERFAMILY"/>
    <property type="match status" value="1"/>
</dbReference>
<dbReference type="Gene3D" id="3.60.21.10">
    <property type="match status" value="1"/>
</dbReference>
<dbReference type="InterPro" id="IPR051918">
    <property type="entry name" value="STPP_CPPED1"/>
</dbReference>
<keyword evidence="3" id="KW-1185">Reference proteome</keyword>
<evidence type="ECO:0000313" key="3">
    <source>
        <dbReference type="Proteomes" id="UP001242480"/>
    </source>
</evidence>
<comment type="caution">
    <text evidence="2">The sequence shown here is derived from an EMBL/GenBank/DDBJ whole genome shotgun (WGS) entry which is preliminary data.</text>
</comment>
<dbReference type="InterPro" id="IPR004843">
    <property type="entry name" value="Calcineurin-like_PHP"/>
</dbReference>
<protein>
    <submittedName>
        <fullName evidence="2">3',5'-cyclic AMP phosphodiesterase CpdA</fullName>
    </submittedName>
</protein>
<dbReference type="PANTHER" id="PTHR43143:SF1">
    <property type="entry name" value="SERINE_THREONINE-PROTEIN PHOSPHATASE CPPED1"/>
    <property type="match status" value="1"/>
</dbReference>
<proteinExistence type="predicted"/>
<dbReference type="EMBL" id="JAUSVX010000021">
    <property type="protein sequence ID" value="MDQ0474222.1"/>
    <property type="molecule type" value="Genomic_DNA"/>
</dbReference>